<evidence type="ECO:0000313" key="1">
    <source>
        <dbReference type="EMBL" id="SAL41349.1"/>
    </source>
</evidence>
<sequence length="100" mass="11282">MPNYDFASFRAQLAMLLRDLPAGTTAELTDVTVAYWNGTCLVGAYLRDGGRLDEEFDFDENAWGNWCDEFIFWLAAPRFSERGDLKAWLQGEGPPAVRAL</sequence>
<protein>
    <submittedName>
        <fullName evidence="1">Uncharacterized protein</fullName>
    </submittedName>
</protein>
<dbReference type="Proteomes" id="UP000054717">
    <property type="component" value="Unassembled WGS sequence"/>
</dbReference>
<organism evidence="1 2">
    <name type="scientific">Caballeronia telluris</name>
    <dbReference type="NCBI Taxonomy" id="326475"/>
    <lineage>
        <taxon>Bacteria</taxon>
        <taxon>Pseudomonadati</taxon>
        <taxon>Pseudomonadota</taxon>
        <taxon>Betaproteobacteria</taxon>
        <taxon>Burkholderiales</taxon>
        <taxon>Burkholderiaceae</taxon>
        <taxon>Caballeronia</taxon>
    </lineage>
</organism>
<dbReference type="RefSeq" id="WP_087630251.1">
    <property type="nucleotide sequence ID" value="NZ_FCNZ02000006.1"/>
</dbReference>
<name>A0A158HBI7_9BURK</name>
<evidence type="ECO:0000313" key="2">
    <source>
        <dbReference type="Proteomes" id="UP000054717"/>
    </source>
</evidence>
<dbReference type="AlphaFoldDB" id="A0A158HBI7"/>
<accession>A0A158HBI7</accession>
<reference evidence="1" key="1">
    <citation type="submission" date="2016-01" db="EMBL/GenBank/DDBJ databases">
        <authorList>
            <person name="Peeters Charlotte."/>
        </authorList>
    </citation>
    <scope>NUCLEOTIDE SEQUENCE</scope>
    <source>
        <strain evidence="1">LMG 22936</strain>
    </source>
</reference>
<keyword evidence="2" id="KW-1185">Reference proteome</keyword>
<comment type="caution">
    <text evidence="1">The sequence shown here is derived from an EMBL/GenBank/DDBJ whole genome shotgun (WGS) entry which is preliminary data.</text>
</comment>
<dbReference type="EMBL" id="FCNZ02000006">
    <property type="protein sequence ID" value="SAL41349.1"/>
    <property type="molecule type" value="Genomic_DNA"/>
</dbReference>
<dbReference type="STRING" id="326475.AWB66_02141"/>
<gene>
    <name evidence="1" type="ORF">AWB66_02141</name>
</gene>
<proteinExistence type="predicted"/>